<reference evidence="5" key="1">
    <citation type="submission" date="2016-10" db="EMBL/GenBank/DDBJ databases">
        <authorList>
            <person name="Varghese N."/>
            <person name="Submissions S."/>
        </authorList>
    </citation>
    <scope>NUCLEOTIDE SEQUENCE [LARGE SCALE GENOMIC DNA]</scope>
    <source>
        <strain evidence="5">DSM 11005</strain>
    </source>
</reference>
<dbReference type="SMART" id="SM00490">
    <property type="entry name" value="HELICc"/>
    <property type="match status" value="1"/>
</dbReference>
<name>A0A1G6K8K7_9FIRM</name>
<dbReference type="Pfam" id="PF00271">
    <property type="entry name" value="Helicase_C"/>
    <property type="match status" value="1"/>
</dbReference>
<dbReference type="InterPro" id="IPR050742">
    <property type="entry name" value="Helicase_Restrict-Modif_Enz"/>
</dbReference>
<dbReference type="PROSITE" id="PS50206">
    <property type="entry name" value="RHODANESE_3"/>
    <property type="match status" value="1"/>
</dbReference>
<dbReference type="EMBL" id="FMYW01000004">
    <property type="protein sequence ID" value="SDC27161.1"/>
    <property type="molecule type" value="Genomic_DNA"/>
</dbReference>
<dbReference type="GO" id="GO:0005829">
    <property type="term" value="C:cytosol"/>
    <property type="evidence" value="ECO:0007669"/>
    <property type="project" value="TreeGrafter"/>
</dbReference>
<dbReference type="PANTHER" id="PTHR47396:SF1">
    <property type="entry name" value="ATP-DEPENDENT HELICASE IRC3-RELATED"/>
    <property type="match status" value="1"/>
</dbReference>
<sequence length="448" mass="51228">MELREYQNELINNIRNEIIKEKRTICAVLGCGGGKSVIQGKIAQSATQKKNEVLFIVHRKELCRQIENTFRKCGVDFDYCTVGMVQTLCRRVTKLKEPKLILVDECHHILSNSYRKIIDSFPNAVVVGFTATPVRMNEGGLGDVFESLIESVSTKWLIENHYLAPYKYYGVDLADTRNLHTKNGEFIPDEVEHLMARSVIYGSTVENWRKFADGRQTIVYCSSINTSKETAQAFQEAGITAAHLDGTTGKAERDRTVADFRSGKIKVLCNVDLFGEGFDVPDCEAVVLLRPTRSLALHIQQSMRSMRYKEGKTAIILDHVGNYTRHGLPDDEREWTLEPKKQKMRCKSKVKTCPNCFAVVPAGEPVCPNCGYRFKEERKAPEVIEGVMLQEISSLPYYDYKKCRTFEELDRFRKAKKYKFCWTIHRALEMHIPIPDKYSKLADRLRAG</sequence>
<dbReference type="GO" id="GO:0003677">
    <property type="term" value="F:DNA binding"/>
    <property type="evidence" value="ECO:0007669"/>
    <property type="project" value="InterPro"/>
</dbReference>
<dbReference type="PANTHER" id="PTHR47396">
    <property type="entry name" value="TYPE I RESTRICTION ENZYME ECOKI R PROTEIN"/>
    <property type="match status" value="1"/>
</dbReference>
<feature type="domain" description="Helicase ATP-binding" evidence="2">
    <location>
        <begin position="16"/>
        <end position="151"/>
    </location>
</feature>
<dbReference type="GO" id="GO:0005524">
    <property type="term" value="F:ATP binding"/>
    <property type="evidence" value="ECO:0007669"/>
    <property type="project" value="InterPro"/>
</dbReference>
<dbReference type="SUPFAM" id="SSF52540">
    <property type="entry name" value="P-loop containing nucleoside triphosphate hydrolases"/>
    <property type="match status" value="1"/>
</dbReference>
<dbReference type="OrthoDB" id="9802848at2"/>
<dbReference type="Pfam" id="PF04851">
    <property type="entry name" value="ResIII"/>
    <property type="match status" value="1"/>
</dbReference>
<dbReference type="InterPro" id="IPR001650">
    <property type="entry name" value="Helicase_C-like"/>
</dbReference>
<dbReference type="PROSITE" id="PS51192">
    <property type="entry name" value="HELICASE_ATP_BIND_1"/>
    <property type="match status" value="1"/>
</dbReference>
<feature type="domain" description="Rhodanese" evidence="1">
    <location>
        <begin position="205"/>
        <end position="257"/>
    </location>
</feature>
<dbReference type="GO" id="GO:0016787">
    <property type="term" value="F:hydrolase activity"/>
    <property type="evidence" value="ECO:0007669"/>
    <property type="project" value="InterPro"/>
</dbReference>
<dbReference type="InterPro" id="IPR014001">
    <property type="entry name" value="Helicase_ATP-bd"/>
</dbReference>
<dbReference type="PROSITE" id="PS51194">
    <property type="entry name" value="HELICASE_CTER"/>
    <property type="match status" value="1"/>
</dbReference>
<evidence type="ECO:0000259" key="1">
    <source>
        <dbReference type="PROSITE" id="PS50206"/>
    </source>
</evidence>
<dbReference type="InterPro" id="IPR001763">
    <property type="entry name" value="Rhodanese-like_dom"/>
</dbReference>
<dbReference type="InterPro" id="IPR027417">
    <property type="entry name" value="P-loop_NTPase"/>
</dbReference>
<evidence type="ECO:0000313" key="4">
    <source>
        <dbReference type="EMBL" id="SDC27161.1"/>
    </source>
</evidence>
<feature type="domain" description="Helicase C-terminal" evidence="3">
    <location>
        <begin position="204"/>
        <end position="348"/>
    </location>
</feature>
<gene>
    <name evidence="4" type="ORF">SAMN04487864_104115</name>
</gene>
<evidence type="ECO:0000259" key="2">
    <source>
        <dbReference type="PROSITE" id="PS51192"/>
    </source>
</evidence>
<dbReference type="Gene3D" id="3.40.50.300">
    <property type="entry name" value="P-loop containing nucleotide triphosphate hydrolases"/>
    <property type="match status" value="2"/>
</dbReference>
<evidence type="ECO:0000313" key="5">
    <source>
        <dbReference type="Proteomes" id="UP000198943"/>
    </source>
</evidence>
<dbReference type="AlphaFoldDB" id="A0A1G6K8K7"/>
<evidence type="ECO:0000259" key="3">
    <source>
        <dbReference type="PROSITE" id="PS51194"/>
    </source>
</evidence>
<dbReference type="Proteomes" id="UP000198943">
    <property type="component" value="Unassembled WGS sequence"/>
</dbReference>
<dbReference type="RefSeq" id="WP_093729806.1">
    <property type="nucleotide sequence ID" value="NZ_FMYW01000004.1"/>
</dbReference>
<keyword evidence="5" id="KW-1185">Reference proteome</keyword>
<accession>A0A1G6K8K7</accession>
<dbReference type="InterPro" id="IPR006935">
    <property type="entry name" value="Helicase/UvrB_N"/>
</dbReference>
<organism evidence="4 5">
    <name type="scientific">Succiniclasticum ruminis</name>
    <dbReference type="NCBI Taxonomy" id="40841"/>
    <lineage>
        <taxon>Bacteria</taxon>
        <taxon>Bacillati</taxon>
        <taxon>Bacillota</taxon>
        <taxon>Negativicutes</taxon>
        <taxon>Acidaminococcales</taxon>
        <taxon>Acidaminococcaceae</taxon>
        <taxon>Succiniclasticum</taxon>
    </lineage>
</organism>
<proteinExistence type="predicted"/>
<protein>
    <submittedName>
        <fullName evidence="4">Type III restriction enzyme, res subunit</fullName>
    </submittedName>
</protein>
<dbReference type="SMART" id="SM00487">
    <property type="entry name" value="DEXDc"/>
    <property type="match status" value="1"/>
</dbReference>